<comment type="caution">
    <text evidence="2">The sequence shown here is derived from an EMBL/GenBank/DDBJ whole genome shotgun (WGS) entry which is preliminary data.</text>
</comment>
<reference evidence="2 3" key="1">
    <citation type="submission" date="2018-03" db="EMBL/GenBank/DDBJ databases">
        <title>Genomic Encyclopedia of Archaeal and Bacterial Type Strains, Phase II (KMG-II): from individual species to whole genera.</title>
        <authorList>
            <person name="Goeker M."/>
        </authorList>
    </citation>
    <scope>NUCLEOTIDE SEQUENCE [LARGE SCALE GENOMIC DNA]</scope>
    <source>
        <strain evidence="2 3">RHA1</strain>
    </source>
</reference>
<sequence>MTLAHGFFVQFGNESSPCRHRSEINMSKWGKSMKTNAVKPFRKPLAEIHLDRHWPSVDPQTLFQLELKQDEYYEHIPPDALPYYVEQAMKKGQTVASLHGRPLSLRTLLNQLLKEGVCIRFRDAHPHDPFIRAQYRKKPKTIEIYRRSLQQIDQFFDAMGESVAEEEIMLLHLYHEWFHHLEETRCGRTDADLDKVVVKQIGPFKRRKGILRTREIAAHTFTQSVMKLPWSPLLLDYLLDFQQRGWSKTEIREHFQSLKQSPPPNPPPPSPSEHVTINNN</sequence>
<dbReference type="EMBL" id="PVTZ01000003">
    <property type="protein sequence ID" value="PRZ15955.1"/>
    <property type="molecule type" value="Genomic_DNA"/>
</dbReference>
<name>A0ABX5ETR4_9BACL</name>
<keyword evidence="3" id="KW-1185">Reference proteome</keyword>
<feature type="compositionally biased region" description="Pro residues" evidence="1">
    <location>
        <begin position="261"/>
        <end position="271"/>
    </location>
</feature>
<organism evidence="2 3">
    <name type="scientific">Laceyella sediminis</name>
    <dbReference type="NCBI Taxonomy" id="573074"/>
    <lineage>
        <taxon>Bacteria</taxon>
        <taxon>Bacillati</taxon>
        <taxon>Bacillota</taxon>
        <taxon>Bacilli</taxon>
        <taxon>Bacillales</taxon>
        <taxon>Thermoactinomycetaceae</taxon>
        <taxon>Laceyella</taxon>
    </lineage>
</organism>
<evidence type="ECO:0000313" key="2">
    <source>
        <dbReference type="EMBL" id="PRZ15955.1"/>
    </source>
</evidence>
<proteinExistence type="predicted"/>
<dbReference type="Proteomes" id="UP000238836">
    <property type="component" value="Unassembled WGS sequence"/>
</dbReference>
<accession>A0ABX5ETR4</accession>
<evidence type="ECO:0000313" key="3">
    <source>
        <dbReference type="Proteomes" id="UP000238836"/>
    </source>
</evidence>
<evidence type="ECO:0000256" key="1">
    <source>
        <dbReference type="SAM" id="MobiDB-lite"/>
    </source>
</evidence>
<gene>
    <name evidence="2" type="ORF">CLV36_103181</name>
</gene>
<protein>
    <submittedName>
        <fullName evidence="2">Uncharacterized protein</fullName>
    </submittedName>
</protein>
<feature type="region of interest" description="Disordered" evidence="1">
    <location>
        <begin position="255"/>
        <end position="280"/>
    </location>
</feature>